<dbReference type="Proteomes" id="UP000244755">
    <property type="component" value="Chromosome 1"/>
</dbReference>
<dbReference type="SMART" id="SM00283">
    <property type="entry name" value="MA"/>
    <property type="match status" value="1"/>
</dbReference>
<dbReference type="PROSITE" id="PS50111">
    <property type="entry name" value="CHEMOTAXIS_TRANSDUC_2"/>
    <property type="match status" value="1"/>
</dbReference>
<keyword evidence="4" id="KW-1133">Transmembrane helix</keyword>
<dbReference type="KEGG" id="mee:DA075_13080"/>
<proteinExistence type="inferred from homology"/>
<dbReference type="EMBL" id="CP028843">
    <property type="protein sequence ID" value="AWB21737.1"/>
    <property type="molecule type" value="Genomic_DNA"/>
</dbReference>
<keyword evidence="8" id="KW-1185">Reference proteome</keyword>
<dbReference type="PANTHER" id="PTHR32089:SF112">
    <property type="entry name" value="LYSOZYME-LIKE PROTEIN-RELATED"/>
    <property type="match status" value="1"/>
</dbReference>
<evidence type="ECO:0000313" key="8">
    <source>
        <dbReference type="Proteomes" id="UP000244755"/>
    </source>
</evidence>
<name>A0A2R4WJN8_9HYPH</name>
<dbReference type="PANTHER" id="PTHR32089">
    <property type="entry name" value="METHYL-ACCEPTING CHEMOTAXIS PROTEIN MCPB"/>
    <property type="match status" value="1"/>
</dbReference>
<comment type="similarity">
    <text evidence="2">Belongs to the methyl-accepting chemotaxis (MCP) protein family.</text>
</comment>
<gene>
    <name evidence="7" type="ORF">DA075_13080</name>
</gene>
<dbReference type="Pfam" id="PF00015">
    <property type="entry name" value="MCPsignal"/>
    <property type="match status" value="1"/>
</dbReference>
<feature type="domain" description="HAMP" evidence="6">
    <location>
        <begin position="367"/>
        <end position="421"/>
    </location>
</feature>
<dbReference type="OrthoDB" id="7293398at2"/>
<evidence type="ECO:0000256" key="3">
    <source>
        <dbReference type="PROSITE-ProRule" id="PRU00284"/>
    </source>
</evidence>
<feature type="transmembrane region" description="Helical" evidence="4">
    <location>
        <begin position="342"/>
        <end position="364"/>
    </location>
</feature>
<evidence type="ECO:0000256" key="2">
    <source>
        <dbReference type="ARBA" id="ARBA00029447"/>
    </source>
</evidence>
<protein>
    <submittedName>
        <fullName evidence="7">HAMP domain-containing protein</fullName>
    </submittedName>
</protein>
<keyword evidence="4" id="KW-0472">Membrane</keyword>
<dbReference type="GO" id="GO:0016020">
    <property type="term" value="C:membrane"/>
    <property type="evidence" value="ECO:0007669"/>
    <property type="project" value="InterPro"/>
</dbReference>
<evidence type="ECO:0000259" key="6">
    <source>
        <dbReference type="PROSITE" id="PS50885"/>
    </source>
</evidence>
<sequence length="718" mass="72942">MISLSKLAVRLPSTIIGLALVSAAVMGGLSWSSAKSSLVAAVQDRLELAATATGHGIALVADQARADFVAAAGHPQVASNFTDLIETLDPGKPDYAGILAAFRAPPNPEARLAFDGATTNTMYGRRHVKVQEVARKLLSQPGYADLLFLDPNGRIVYTATKGDDFAASVGDPALRGTGLARLFAQMKEAGPDAVSFADFSAYPVGGAPAAFIGKAMNRRANVAMGTAQAVERAGYIVMRITPALFDATLAQRAGLGETGQTLVVGADGRLRGTPPLSTGVTAGAAASDLGITPDRLAAQAPFSYEAPAGRRMAVSAAVPVFGARWTMLAEQSEAEALRTVDALSRILVLIGLAVLVGTALLGLLMSRAIVRPLGALTAALTALAARRTLDEVPGHRRRDEIGDIARAVVMIRDLSLEEAARQLQTTEAARLREEQARRGLLRDLADRFEVSVGGIVAAVSGTAEGLTGASGAVTHAVEGTTSRSVGVAATARQTSGNIGAVAAAAEELGATVAEIGRQVVQAATMSAEAVAQARDAGGTMADLSAAAARIGDVVGLVSQIAGQTNLLALNATIEAARAGAAGRGFAVVAAEVKELAGQTAKATEEIGRHVAAIQSTSQGAGAAIAGVTAQIEAMSQVATGIASAIEEQGAMTQEIVRQMAEATDGTAAMTRDIGEVADAAGTAGRAASEVAQASDALSVQCAHLRQEVDGFLSSVRAA</sequence>
<dbReference type="SUPFAM" id="SSF58104">
    <property type="entry name" value="Methyl-accepting chemotaxis protein (MCP) signaling domain"/>
    <property type="match status" value="1"/>
</dbReference>
<dbReference type="Pfam" id="PF00672">
    <property type="entry name" value="HAMP"/>
    <property type="match status" value="1"/>
</dbReference>
<dbReference type="InterPro" id="IPR003660">
    <property type="entry name" value="HAMP_dom"/>
</dbReference>
<accession>A0A2R4WJN8</accession>
<keyword evidence="1 3" id="KW-0807">Transducer</keyword>
<dbReference type="Gene3D" id="1.10.287.950">
    <property type="entry name" value="Methyl-accepting chemotaxis protein"/>
    <property type="match status" value="1"/>
</dbReference>
<reference evidence="7 8" key="1">
    <citation type="submission" date="2018-04" db="EMBL/GenBank/DDBJ databases">
        <title>Methylobacterium sp. PR1016A genome.</title>
        <authorList>
            <person name="Park W."/>
        </authorList>
    </citation>
    <scope>NUCLEOTIDE SEQUENCE [LARGE SCALE GENOMIC DNA]</scope>
    <source>
        <strain evidence="7 8">PR1016A</strain>
    </source>
</reference>
<dbReference type="InterPro" id="IPR004089">
    <property type="entry name" value="MCPsignal_dom"/>
</dbReference>
<evidence type="ECO:0000259" key="5">
    <source>
        <dbReference type="PROSITE" id="PS50111"/>
    </source>
</evidence>
<feature type="domain" description="Methyl-accepting transducer" evidence="5">
    <location>
        <begin position="462"/>
        <end position="698"/>
    </location>
</feature>
<dbReference type="AlphaFoldDB" id="A0A2R4WJN8"/>
<organism evidence="7 8">
    <name type="scientific">Methylobacterium currus</name>
    <dbReference type="NCBI Taxonomy" id="2051553"/>
    <lineage>
        <taxon>Bacteria</taxon>
        <taxon>Pseudomonadati</taxon>
        <taxon>Pseudomonadota</taxon>
        <taxon>Alphaproteobacteria</taxon>
        <taxon>Hyphomicrobiales</taxon>
        <taxon>Methylobacteriaceae</taxon>
        <taxon>Methylobacterium</taxon>
    </lineage>
</organism>
<dbReference type="RefSeq" id="WP_099953608.1">
    <property type="nucleotide sequence ID" value="NZ_CP028843.1"/>
</dbReference>
<evidence type="ECO:0000256" key="1">
    <source>
        <dbReference type="ARBA" id="ARBA00023224"/>
    </source>
</evidence>
<dbReference type="PROSITE" id="PS50885">
    <property type="entry name" value="HAMP"/>
    <property type="match status" value="1"/>
</dbReference>
<keyword evidence="4" id="KW-0812">Transmembrane</keyword>
<dbReference type="Gene3D" id="6.10.340.10">
    <property type="match status" value="1"/>
</dbReference>
<dbReference type="GO" id="GO:0007165">
    <property type="term" value="P:signal transduction"/>
    <property type="evidence" value="ECO:0007669"/>
    <property type="project" value="UniProtKB-KW"/>
</dbReference>
<evidence type="ECO:0000256" key="4">
    <source>
        <dbReference type="SAM" id="Phobius"/>
    </source>
</evidence>
<evidence type="ECO:0000313" key="7">
    <source>
        <dbReference type="EMBL" id="AWB21737.1"/>
    </source>
</evidence>